<dbReference type="InterPro" id="IPR002048">
    <property type="entry name" value="EF_hand_dom"/>
</dbReference>
<feature type="compositionally biased region" description="Basic and acidic residues" evidence="1">
    <location>
        <begin position="86"/>
        <end position="96"/>
    </location>
</feature>
<feature type="compositionally biased region" description="Low complexity" evidence="1">
    <location>
        <begin position="59"/>
        <end position="82"/>
    </location>
</feature>
<dbReference type="RefSeq" id="WP_230526384.1">
    <property type="nucleotide sequence ID" value="NZ_JAJGAK010000001.1"/>
</dbReference>
<keyword evidence="2" id="KW-0732">Signal</keyword>
<evidence type="ECO:0000256" key="1">
    <source>
        <dbReference type="SAM" id="MobiDB-lite"/>
    </source>
</evidence>
<dbReference type="SUPFAM" id="SSF47473">
    <property type="entry name" value="EF-hand"/>
    <property type="match status" value="1"/>
</dbReference>
<reference evidence="4" key="1">
    <citation type="submission" date="2021-10" db="EMBL/GenBank/DDBJ databases">
        <authorList>
            <person name="Lyu M."/>
            <person name="Wang X."/>
            <person name="Meng X."/>
            <person name="Xu K."/>
        </authorList>
    </citation>
    <scope>NUCLEOTIDE SEQUENCE</scope>
    <source>
        <strain evidence="4">A6</strain>
    </source>
</reference>
<feature type="chain" id="PRO_5046308877" description="EF-hand domain-containing protein" evidence="2">
    <location>
        <begin position="25"/>
        <end position="151"/>
    </location>
</feature>
<dbReference type="EMBL" id="JAJGAK010000001">
    <property type="protein sequence ID" value="MCC8362806.1"/>
    <property type="molecule type" value="Genomic_DNA"/>
</dbReference>
<feature type="domain" description="EF-hand" evidence="3">
    <location>
        <begin position="108"/>
        <end position="143"/>
    </location>
</feature>
<dbReference type="InterPro" id="IPR018247">
    <property type="entry name" value="EF_Hand_1_Ca_BS"/>
</dbReference>
<protein>
    <recommendedName>
        <fullName evidence="3">EF-hand domain-containing protein</fullName>
    </recommendedName>
</protein>
<comment type="caution">
    <text evidence="4">The sequence shown here is derived from an EMBL/GenBank/DDBJ whole genome shotgun (WGS) entry which is preliminary data.</text>
</comment>
<evidence type="ECO:0000313" key="5">
    <source>
        <dbReference type="Proteomes" id="UP001165293"/>
    </source>
</evidence>
<evidence type="ECO:0000313" key="4">
    <source>
        <dbReference type="EMBL" id="MCC8362806.1"/>
    </source>
</evidence>
<dbReference type="Gene3D" id="1.10.238.10">
    <property type="entry name" value="EF-hand"/>
    <property type="match status" value="1"/>
</dbReference>
<gene>
    <name evidence="4" type="ORF">LK996_06915</name>
</gene>
<accession>A0ABS8JGS3</accession>
<name>A0ABS8JGS3_9GAMM</name>
<proteinExistence type="predicted"/>
<dbReference type="InterPro" id="IPR011992">
    <property type="entry name" value="EF-hand-dom_pair"/>
</dbReference>
<evidence type="ECO:0000259" key="3">
    <source>
        <dbReference type="PROSITE" id="PS50222"/>
    </source>
</evidence>
<dbReference type="PROSITE" id="PS50222">
    <property type="entry name" value="EF_HAND_2"/>
    <property type="match status" value="1"/>
</dbReference>
<feature type="region of interest" description="Disordered" evidence="1">
    <location>
        <begin position="27"/>
        <end position="98"/>
    </location>
</feature>
<feature type="compositionally biased region" description="Low complexity" evidence="1">
    <location>
        <begin position="37"/>
        <end position="52"/>
    </location>
</feature>
<organism evidence="4 5">
    <name type="scientific">Noviluteimonas lactosilytica</name>
    <dbReference type="NCBI Taxonomy" id="2888523"/>
    <lineage>
        <taxon>Bacteria</taxon>
        <taxon>Pseudomonadati</taxon>
        <taxon>Pseudomonadota</taxon>
        <taxon>Gammaproteobacteria</taxon>
        <taxon>Lysobacterales</taxon>
        <taxon>Lysobacteraceae</taxon>
        <taxon>Noviluteimonas</taxon>
    </lineage>
</organism>
<sequence length="151" mass="15546">MKLSDRKPLFLALALTFAAPLAFAQSTTPTPTQEYPQSTTQAADQAATSAQDAAKDATKAAQDATTQTQNEAATTNEATAATSGEPQKKNWSDLDVNKNGTLSASEAASVQSLASAFSTADSNADGELTQDEYKAYLETSEKGGAKSDSGG</sequence>
<evidence type="ECO:0000256" key="2">
    <source>
        <dbReference type="SAM" id="SignalP"/>
    </source>
</evidence>
<dbReference type="Proteomes" id="UP001165293">
    <property type="component" value="Unassembled WGS sequence"/>
</dbReference>
<keyword evidence="5" id="KW-1185">Reference proteome</keyword>
<feature type="compositionally biased region" description="Polar residues" evidence="1">
    <location>
        <begin position="27"/>
        <end position="36"/>
    </location>
</feature>
<feature type="signal peptide" evidence="2">
    <location>
        <begin position="1"/>
        <end position="24"/>
    </location>
</feature>
<dbReference type="PROSITE" id="PS00018">
    <property type="entry name" value="EF_HAND_1"/>
    <property type="match status" value="1"/>
</dbReference>